<proteinExistence type="predicted"/>
<organism evidence="2 3">
    <name type="scientific">Pleurodeles waltl</name>
    <name type="common">Iberian ribbed newt</name>
    <dbReference type="NCBI Taxonomy" id="8319"/>
    <lineage>
        <taxon>Eukaryota</taxon>
        <taxon>Metazoa</taxon>
        <taxon>Chordata</taxon>
        <taxon>Craniata</taxon>
        <taxon>Vertebrata</taxon>
        <taxon>Euteleostomi</taxon>
        <taxon>Amphibia</taxon>
        <taxon>Batrachia</taxon>
        <taxon>Caudata</taxon>
        <taxon>Salamandroidea</taxon>
        <taxon>Salamandridae</taxon>
        <taxon>Pleurodelinae</taxon>
        <taxon>Pleurodeles</taxon>
    </lineage>
</organism>
<evidence type="ECO:0000313" key="3">
    <source>
        <dbReference type="Proteomes" id="UP001066276"/>
    </source>
</evidence>
<reference evidence="2" key="1">
    <citation type="journal article" date="2022" name="bioRxiv">
        <title>Sequencing and chromosome-scale assembly of the giantPleurodeles waltlgenome.</title>
        <authorList>
            <person name="Brown T."/>
            <person name="Elewa A."/>
            <person name="Iarovenko S."/>
            <person name="Subramanian E."/>
            <person name="Araus A.J."/>
            <person name="Petzold A."/>
            <person name="Susuki M."/>
            <person name="Suzuki K.-i.T."/>
            <person name="Hayashi T."/>
            <person name="Toyoda A."/>
            <person name="Oliveira C."/>
            <person name="Osipova E."/>
            <person name="Leigh N.D."/>
            <person name="Simon A."/>
            <person name="Yun M.H."/>
        </authorList>
    </citation>
    <scope>NUCLEOTIDE SEQUENCE</scope>
    <source>
        <strain evidence="2">20211129_DDA</strain>
        <tissue evidence="2">Liver</tissue>
    </source>
</reference>
<sequence length="237" mass="26241">MARVTGERVPAFISVELEQLDDGVLSPYGLLYGPPDQQHHLVEEQRHRRRRASHRILEAESTDGEGTSGTEGEGRTTDWRGQFRHRSLLRWELPGSGGHLCDHPRYRYSRHPCTSTALPAAPQRVTRARSPRKVGISFAPGTSGPAPVGPAALSEEAIVLLRPISVGQSTIVYAIQGLAAQMQQTNAFLEVMHTGLVAQQRASKDLASSVMAEYKKQENELQPMFSTIKIIRKTEKQ</sequence>
<keyword evidence="3" id="KW-1185">Reference proteome</keyword>
<evidence type="ECO:0000313" key="2">
    <source>
        <dbReference type="EMBL" id="KAJ1174866.1"/>
    </source>
</evidence>
<feature type="region of interest" description="Disordered" evidence="1">
    <location>
        <begin position="40"/>
        <end position="78"/>
    </location>
</feature>
<dbReference type="Proteomes" id="UP001066276">
    <property type="component" value="Chromosome 3_2"/>
</dbReference>
<evidence type="ECO:0000256" key="1">
    <source>
        <dbReference type="SAM" id="MobiDB-lite"/>
    </source>
</evidence>
<comment type="caution">
    <text evidence="2">The sequence shown here is derived from an EMBL/GenBank/DDBJ whole genome shotgun (WGS) entry which is preliminary data.</text>
</comment>
<protein>
    <submittedName>
        <fullName evidence="2">Uncharacterized protein</fullName>
    </submittedName>
</protein>
<gene>
    <name evidence="2" type="ORF">NDU88_000157</name>
</gene>
<dbReference type="EMBL" id="JANPWB010000006">
    <property type="protein sequence ID" value="KAJ1174866.1"/>
    <property type="molecule type" value="Genomic_DNA"/>
</dbReference>
<dbReference type="AlphaFoldDB" id="A0AAV7TFG2"/>
<name>A0AAV7TFG2_PLEWA</name>
<accession>A0AAV7TFG2</accession>